<dbReference type="PANTHER" id="PTHR35825">
    <property type="entry name" value="CASEIN KINASE II SUBUNIT ALPHA PRIME-INTERACTING PROTEIN"/>
    <property type="match status" value="1"/>
</dbReference>
<feature type="region of interest" description="Disordered" evidence="1">
    <location>
        <begin position="340"/>
        <end position="365"/>
    </location>
</feature>
<reference evidence="3" key="1">
    <citation type="submission" date="2025-08" db="UniProtKB">
        <authorList>
            <consortium name="RefSeq"/>
        </authorList>
    </citation>
    <scope>IDENTIFICATION</scope>
    <source>
        <tissue evidence="3">Muscle</tissue>
    </source>
</reference>
<gene>
    <name evidence="3" type="primary">CSNK2A2IP</name>
</gene>
<dbReference type="AlphaFoldDB" id="A0A455BUR1"/>
<dbReference type="GO" id="GO:0016301">
    <property type="term" value="F:kinase activity"/>
    <property type="evidence" value="ECO:0007669"/>
    <property type="project" value="UniProtKB-KW"/>
</dbReference>
<feature type="region of interest" description="Disordered" evidence="1">
    <location>
        <begin position="599"/>
        <end position="640"/>
    </location>
</feature>
<dbReference type="KEGG" id="pcad:112063991"/>
<keyword evidence="3" id="KW-0418">Kinase</keyword>
<keyword evidence="2" id="KW-1185">Reference proteome</keyword>
<feature type="compositionally biased region" description="Low complexity" evidence="1">
    <location>
        <begin position="599"/>
        <end position="626"/>
    </location>
</feature>
<dbReference type="InParanoid" id="A0A455BUR1"/>
<feature type="region of interest" description="Disordered" evidence="1">
    <location>
        <begin position="134"/>
        <end position="153"/>
    </location>
</feature>
<dbReference type="OrthoDB" id="9526609at2759"/>
<sequence>MVPLAYYDQQFLPLERSYQLATSNSLTHQHTDEKQKQPNNQSVVRVQSHSNNLAVHTLNSNQRVQRCSILPSAKSQDTISRDLYNRVLKSLLPHSKSQATPSLHLHQRTPLWPNKKGLSSPLSHAKPQMTSSLDLTKTSLPDPNQTAWSSQLPFPNLQNTSSLDLCWISPSLKSNRRVSSSSLYALKHQETPSPDCLWTLSSLEPNQRAFSSVLPQSKPQKASSLNSLWTSLLERNQRCLSSPSLNCTPQIHDLLQTSPSLEPSQMTLSSSLPDSRPQTTPVLSSNSSVLRLTLSNSKERKSPLPHSMHQSKSLPLFQPKTLDGNFRTLSSPVCHSEFQNTTSLSDKHKATDLPSPHSKPNISGPSLLSSKHCIRNIAALTLGSRLQSKSSFGLYEKTEPNKEIPWTLGYIHPCIIKGGMVPDDIVNKIVNSLSKTRIQRDFCRQILFRRMRGRANPHPGPRLSSSYMVCLACASCIKSQCNHLTGRKDPRAATLFVSPTPETTPEGEIEVKLVFILSLPETSFSFPVKENQPDEVPEENLEGMGEISKFFPTSEPDITEEANVKKTWLTVAPENQAVSQQPQAIDWLLYVKKSSNPQSQSVLRSSSSSTSSSSSSSSSSSASTTHPLPPPPLKESTTSTLSGCVSTKVLSYHRLPPGVSWLEFICSKHHQPLPGKPCPSQSPSPQTRPMRNNNTTVKRRKGPKILFKTF</sequence>
<keyword evidence="3" id="KW-0808">Transferase</keyword>
<accession>A0A455BUR1</accession>
<feature type="compositionally biased region" description="Polar residues" evidence="1">
    <location>
        <begin position="683"/>
        <end position="696"/>
    </location>
</feature>
<evidence type="ECO:0000313" key="2">
    <source>
        <dbReference type="Proteomes" id="UP000248484"/>
    </source>
</evidence>
<dbReference type="RefSeq" id="XP_028352487.1">
    <property type="nucleotide sequence ID" value="XM_028496686.1"/>
</dbReference>
<dbReference type="PANTHER" id="PTHR35825:SF2">
    <property type="entry name" value="CASEIN KINASE II SUBUNIT ALPHA'-INTERACTING PROTEIN"/>
    <property type="match status" value="1"/>
</dbReference>
<feature type="region of interest" description="Disordered" evidence="1">
    <location>
        <begin position="261"/>
        <end position="290"/>
    </location>
</feature>
<dbReference type="GeneID" id="112063991"/>
<organism evidence="2 3">
    <name type="scientific">Physeter macrocephalus</name>
    <name type="common">Sperm whale</name>
    <name type="synonym">Physeter catodon</name>
    <dbReference type="NCBI Taxonomy" id="9755"/>
    <lineage>
        <taxon>Eukaryota</taxon>
        <taxon>Metazoa</taxon>
        <taxon>Chordata</taxon>
        <taxon>Craniata</taxon>
        <taxon>Vertebrata</taxon>
        <taxon>Euteleostomi</taxon>
        <taxon>Mammalia</taxon>
        <taxon>Eutheria</taxon>
        <taxon>Laurasiatheria</taxon>
        <taxon>Artiodactyla</taxon>
        <taxon>Whippomorpha</taxon>
        <taxon>Cetacea</taxon>
        <taxon>Odontoceti</taxon>
        <taxon>Physeteridae</taxon>
        <taxon>Physeter</taxon>
    </lineage>
</organism>
<feature type="region of interest" description="Disordered" evidence="1">
    <location>
        <begin position="95"/>
        <end position="129"/>
    </location>
</feature>
<protein>
    <submittedName>
        <fullName evidence="3">Casein kinase II subunit alpha'-interacting protein</fullName>
    </submittedName>
</protein>
<dbReference type="Proteomes" id="UP000248484">
    <property type="component" value="Chromosome 1"/>
</dbReference>
<evidence type="ECO:0000313" key="3">
    <source>
        <dbReference type="RefSeq" id="XP_028352487.1"/>
    </source>
</evidence>
<feature type="region of interest" description="Disordered" evidence="1">
    <location>
        <begin position="672"/>
        <end position="702"/>
    </location>
</feature>
<evidence type="ECO:0000256" key="1">
    <source>
        <dbReference type="SAM" id="MobiDB-lite"/>
    </source>
</evidence>
<proteinExistence type="predicted"/>
<dbReference type="InterPro" id="IPR038954">
    <property type="entry name" value="CSNKA2IP"/>
</dbReference>
<name>A0A455BUR1_PHYMC</name>